<keyword evidence="9" id="KW-1278">Translocase</keyword>
<dbReference type="PROSITE" id="PS50893">
    <property type="entry name" value="ABC_TRANSPORTER_2"/>
    <property type="match status" value="2"/>
</dbReference>
<dbReference type="GO" id="GO:0016020">
    <property type="term" value="C:membrane"/>
    <property type="evidence" value="ECO:0007669"/>
    <property type="project" value="UniProtKB-SubCell"/>
</dbReference>
<dbReference type="EMBL" id="JBGMDY010000002">
    <property type="protein sequence ID" value="KAL2345412.1"/>
    <property type="molecule type" value="Genomic_DNA"/>
</dbReference>
<feature type="transmembrane region" description="Helical" evidence="14">
    <location>
        <begin position="938"/>
        <end position="959"/>
    </location>
</feature>
<feature type="transmembrane region" description="Helical" evidence="14">
    <location>
        <begin position="1051"/>
        <end position="1073"/>
    </location>
</feature>
<evidence type="ECO:0000256" key="8">
    <source>
        <dbReference type="ARBA" id="ARBA00022840"/>
    </source>
</evidence>
<keyword evidence="18" id="KW-1185">Reference proteome</keyword>
<evidence type="ECO:0000256" key="14">
    <source>
        <dbReference type="SAM" id="Phobius"/>
    </source>
</evidence>
<feature type="transmembrane region" description="Helical" evidence="14">
    <location>
        <begin position="1171"/>
        <end position="1191"/>
    </location>
</feature>
<dbReference type="InterPro" id="IPR050173">
    <property type="entry name" value="ABC_transporter_C-like"/>
</dbReference>
<dbReference type="Gene3D" id="1.20.1560.10">
    <property type="entry name" value="ABC transporter type 1, transmembrane domain"/>
    <property type="match status" value="2"/>
</dbReference>
<gene>
    <name evidence="17" type="ORF">Fmac_006697</name>
</gene>
<dbReference type="InterPro" id="IPR003593">
    <property type="entry name" value="AAA+_ATPase"/>
</dbReference>
<dbReference type="FunFam" id="3.40.50.300:FF:001048">
    <property type="entry name" value="ABC transporter C family member 4"/>
    <property type="match status" value="1"/>
</dbReference>
<feature type="domain" description="ABC transmembrane type-1" evidence="16">
    <location>
        <begin position="323"/>
        <end position="603"/>
    </location>
</feature>
<feature type="domain" description="ABC transporter" evidence="15">
    <location>
        <begin position="1260"/>
        <end position="1494"/>
    </location>
</feature>
<sequence length="1502" mass="168932">MSLASFSCAFPEKQTSGDTFLSTLLQWLGFIFLSPCPQRTVLSFLDVLLLLFLSVFAVTKLWKRFTSHGGSHTDDLNKPLIRNNRSIFVTTIRFKLTLTAALVLTILHTVACILAFRSSSQVPKRQVDEVFWLVQAITHAVLAVLIIHEKRFEAVTHPLSVRVYWFANFFVILLFSVSAVIRLVSDVDEAKDLKLDDVVSFVSLPVSFFLLFVAVKGSTGVVLSTEETEPLVDEETQLFEGKSEVAGFASASLFSKAFWIWINPLLRKGYKSALKIDDVPTLSPEHRAERMSVIFESNWPKPNERSKHPARLTLLRCFWKELAFIAFLGIVRLSVMFVGPVLIQSFVDFTSGKRSSPYEGYYLVLILLVAKFIEVMTTHHFNFNSQKLGMLIRCTLIPSLYRKGLMLSCSSRQDHGVGTIVNYMAVDTQQLSDMMLQLNSVWMMPLQVSIALFLLYRCLGASVVTAFLGLLGVFVFAVISTRRNNTFQYNLMKNRDSRMKVVNEMLNYMRVIKFQAWEEHFNQKIMGFREKEYGWLSKLMFSIGVNIAVMWSTPLLVSALTFGTAVLLGVKLDAATVFTTTSVFKILQEPIRTFPQSMISLSQAMISLERLDKFMLTRELSNDSVVREQGCDGQTAVEIIDGTFSWDDDSLVKDLKNINLEIKKGELTAIVGIVGSGKSSLLASILGEMHKISGMVHVCGSVAYVAQTSWIQNGTIEENILFGLPMDRQRYNEAIRVCCLEKDLEMMDYGDQTEIGERGINLSGGQKQRIQLARAVYQDCDIYLLDDVFSAVDAHTGSEIFKECVRGALKGKTTILVTHQVDFLRNVDLILVMRDGMIVQSGKYNDILDSGLDFKALVVAHETSMELVEQGVVEHAENLSKPTKSSEEPSNYKGTNGESNSVDRLESTKKSSKLVKEEERETGKVSLHVYKLYCTEAFGWWGITVVLLLSLLWQATMMAGDYWLAYETSEERAKMFNPSLFVSVYAIITAVAVVLVMTRCFFFTLMGLRTAQIFFTQILRSILRAPMSFFDTTPSGRILSRASNDQTNVDVLLPLFMGLVIAMYITVLSTFIITCQNSWPTVFLIIPLVWLNIWYRGYYLASSRELTRLDSITKAPVIHHFSESIAGVMTIRAFRKQKKFCEENLKRVNDNLRMDFHNYSCNVWVGVRLELLGSFVFCFSALFMIILPSSIIKPENVGLSLSYGLSLNSALFWAVFMSCMVENKLVSVERIKQFTNLPSEPEWNIKDHLPPSNWPSQGNVDINDLQVRYRPNTPLVLKGISLSISGGEKVGVVGRTGSGKSTLIQVFFRLVEPAGGKIIIDGIDISVLGLHDLRSRFGIIPQEPVLLEGTIRNNIDPIGQYTDDEIWKSLERCQLKEVVAAKPEKLDSLVVDNGENWSVGQRQLLCLGRVMLKKSRLLFMDEATASVDSQTDGVIQKIIREDFAACTIISIAHRIPTVMDCDRVLVVDAGLAKEFDKPSNLLQRQSLFGALVQEYANRSNGI</sequence>
<dbReference type="Proteomes" id="UP001603857">
    <property type="component" value="Unassembled WGS sequence"/>
</dbReference>
<name>A0ABD1NBB8_9FABA</name>
<evidence type="ECO:0000256" key="9">
    <source>
        <dbReference type="ARBA" id="ARBA00022967"/>
    </source>
</evidence>
<dbReference type="SUPFAM" id="SSF90123">
    <property type="entry name" value="ABC transporter transmembrane region"/>
    <property type="match status" value="2"/>
</dbReference>
<protein>
    <recommendedName>
        <fullName evidence="3">ABC-type xenobiotic transporter</fullName>
        <ecNumber evidence="3">7.6.2.2</ecNumber>
    </recommendedName>
</protein>
<reference evidence="17 18" key="1">
    <citation type="submission" date="2024-08" db="EMBL/GenBank/DDBJ databases">
        <title>Insights into the chromosomal genome structure of Flemingia macrophylla.</title>
        <authorList>
            <person name="Ding Y."/>
            <person name="Zhao Y."/>
            <person name="Bi W."/>
            <person name="Wu M."/>
            <person name="Zhao G."/>
            <person name="Gong Y."/>
            <person name="Li W."/>
            <person name="Zhang P."/>
        </authorList>
    </citation>
    <scope>NUCLEOTIDE SEQUENCE [LARGE SCALE GENOMIC DNA]</scope>
    <source>
        <strain evidence="17">DYQJB</strain>
        <tissue evidence="17">Leaf</tissue>
    </source>
</reference>
<evidence type="ECO:0000256" key="6">
    <source>
        <dbReference type="ARBA" id="ARBA00022737"/>
    </source>
</evidence>
<dbReference type="Pfam" id="PF00664">
    <property type="entry name" value="ABC_membrane"/>
    <property type="match status" value="2"/>
</dbReference>
<dbReference type="PANTHER" id="PTHR24223:SF362">
    <property type="entry name" value="ABC TRANSPORTER C FAMILY MEMBER 4"/>
    <property type="match status" value="1"/>
</dbReference>
<dbReference type="FunFam" id="3.40.50.300:FF:000169">
    <property type="entry name" value="ABC transporter C family member 3"/>
    <property type="match status" value="1"/>
</dbReference>
<dbReference type="InterPro" id="IPR036640">
    <property type="entry name" value="ABC1_TM_sf"/>
</dbReference>
<evidence type="ECO:0000256" key="12">
    <source>
        <dbReference type="ARBA" id="ARBA00034018"/>
    </source>
</evidence>
<feature type="transmembrane region" description="Helical" evidence="14">
    <location>
        <begin position="450"/>
        <end position="479"/>
    </location>
</feature>
<evidence type="ECO:0000313" key="17">
    <source>
        <dbReference type="EMBL" id="KAL2345412.1"/>
    </source>
</evidence>
<keyword evidence="11 14" id="KW-0472">Membrane</keyword>
<dbReference type="InterPro" id="IPR044746">
    <property type="entry name" value="ABCC_6TM_D1"/>
</dbReference>
<feature type="transmembrane region" description="Helical" evidence="14">
    <location>
        <begin position="159"/>
        <end position="181"/>
    </location>
</feature>
<dbReference type="SMART" id="SM00382">
    <property type="entry name" value="AAA"/>
    <property type="match status" value="2"/>
</dbReference>
<feature type="transmembrane region" description="Helical" evidence="14">
    <location>
        <begin position="980"/>
        <end position="1005"/>
    </location>
</feature>
<organism evidence="17 18">
    <name type="scientific">Flemingia macrophylla</name>
    <dbReference type="NCBI Taxonomy" id="520843"/>
    <lineage>
        <taxon>Eukaryota</taxon>
        <taxon>Viridiplantae</taxon>
        <taxon>Streptophyta</taxon>
        <taxon>Embryophyta</taxon>
        <taxon>Tracheophyta</taxon>
        <taxon>Spermatophyta</taxon>
        <taxon>Magnoliopsida</taxon>
        <taxon>eudicotyledons</taxon>
        <taxon>Gunneridae</taxon>
        <taxon>Pentapetalae</taxon>
        <taxon>rosids</taxon>
        <taxon>fabids</taxon>
        <taxon>Fabales</taxon>
        <taxon>Fabaceae</taxon>
        <taxon>Papilionoideae</taxon>
        <taxon>50 kb inversion clade</taxon>
        <taxon>NPAAA clade</taxon>
        <taxon>indigoferoid/millettioid clade</taxon>
        <taxon>Phaseoleae</taxon>
        <taxon>Flemingia</taxon>
    </lineage>
</organism>
<feature type="transmembrane region" description="Helical" evidence="14">
    <location>
        <begin position="96"/>
        <end position="118"/>
    </location>
</feature>
<evidence type="ECO:0000259" key="16">
    <source>
        <dbReference type="PROSITE" id="PS50929"/>
    </source>
</evidence>
<feature type="compositionally biased region" description="Basic and acidic residues" evidence="13">
    <location>
        <begin position="901"/>
        <end position="915"/>
    </location>
</feature>
<feature type="transmembrane region" description="Helical" evidence="14">
    <location>
        <begin position="322"/>
        <end position="349"/>
    </location>
</feature>
<dbReference type="PROSITE" id="PS00211">
    <property type="entry name" value="ABC_TRANSPORTER_1"/>
    <property type="match status" value="1"/>
</dbReference>
<comment type="catalytic activity">
    <reaction evidence="12">
        <text>ATP + H2O + xenobioticSide 1 = ADP + phosphate + xenobioticSide 2.</text>
        <dbReference type="EC" id="7.6.2.2"/>
    </reaction>
</comment>
<dbReference type="CDD" id="cd03244">
    <property type="entry name" value="ABCC_MRP_domain2"/>
    <property type="match status" value="1"/>
</dbReference>
<evidence type="ECO:0000256" key="11">
    <source>
        <dbReference type="ARBA" id="ARBA00023136"/>
    </source>
</evidence>
<keyword evidence="6" id="KW-0677">Repeat</keyword>
<evidence type="ECO:0000313" key="18">
    <source>
        <dbReference type="Proteomes" id="UP001603857"/>
    </source>
</evidence>
<dbReference type="InterPro" id="IPR027417">
    <property type="entry name" value="P-loop_NTPase"/>
</dbReference>
<feature type="domain" description="ABC transmembrane type-1" evidence="16">
    <location>
        <begin position="945"/>
        <end position="1223"/>
    </location>
</feature>
<dbReference type="FunFam" id="1.20.1560.10:FF:000002">
    <property type="entry name" value="ABC transporter C family member 5"/>
    <property type="match status" value="1"/>
</dbReference>
<dbReference type="Pfam" id="PF00005">
    <property type="entry name" value="ABC_tran"/>
    <property type="match status" value="2"/>
</dbReference>
<comment type="similarity">
    <text evidence="2">Belongs to the ABC transporter superfamily. ABCC family. Conjugate transporter (TC 3.A.1.208) subfamily.</text>
</comment>
<keyword evidence="4" id="KW-0813">Transport</keyword>
<feature type="transmembrane region" description="Helical" evidence="14">
    <location>
        <begin position="201"/>
        <end position="224"/>
    </location>
</feature>
<dbReference type="InterPro" id="IPR011527">
    <property type="entry name" value="ABC1_TM_dom"/>
</dbReference>
<dbReference type="Gene3D" id="3.40.50.300">
    <property type="entry name" value="P-loop containing nucleotide triphosphate hydrolases"/>
    <property type="match status" value="2"/>
</dbReference>
<dbReference type="EC" id="7.6.2.2" evidence="3"/>
<keyword evidence="5 14" id="KW-0812">Transmembrane</keyword>
<keyword evidence="7" id="KW-0547">Nucleotide-binding</keyword>
<proteinExistence type="inferred from homology"/>
<evidence type="ECO:0000256" key="4">
    <source>
        <dbReference type="ARBA" id="ARBA00022448"/>
    </source>
</evidence>
<dbReference type="PANTHER" id="PTHR24223">
    <property type="entry name" value="ATP-BINDING CASSETTE SUB-FAMILY C"/>
    <property type="match status" value="1"/>
</dbReference>
<feature type="transmembrane region" description="Helical" evidence="14">
    <location>
        <begin position="1079"/>
        <end position="1098"/>
    </location>
</feature>
<dbReference type="InterPro" id="IPR017871">
    <property type="entry name" value="ABC_transporter-like_CS"/>
</dbReference>
<comment type="subcellular location">
    <subcellularLocation>
        <location evidence="1">Membrane</location>
        <topology evidence="1">Multi-pass membrane protein</topology>
    </subcellularLocation>
</comment>
<keyword evidence="8" id="KW-0067">ATP-binding</keyword>
<feature type="domain" description="ABC transporter" evidence="15">
    <location>
        <begin position="637"/>
        <end position="860"/>
    </location>
</feature>
<feature type="transmembrane region" description="Helical" evidence="14">
    <location>
        <begin position="130"/>
        <end position="147"/>
    </location>
</feature>
<feature type="transmembrane region" description="Helical" evidence="14">
    <location>
        <begin position="361"/>
        <end position="381"/>
    </location>
</feature>
<evidence type="ECO:0000256" key="1">
    <source>
        <dbReference type="ARBA" id="ARBA00004141"/>
    </source>
</evidence>
<evidence type="ECO:0000259" key="15">
    <source>
        <dbReference type="PROSITE" id="PS50893"/>
    </source>
</evidence>
<dbReference type="CDD" id="cd03250">
    <property type="entry name" value="ABCC_MRP_domain1"/>
    <property type="match status" value="1"/>
</dbReference>
<evidence type="ECO:0000256" key="2">
    <source>
        <dbReference type="ARBA" id="ARBA00009726"/>
    </source>
</evidence>
<dbReference type="InterPro" id="IPR044726">
    <property type="entry name" value="ABCC_6TM_D2"/>
</dbReference>
<feature type="compositionally biased region" description="Polar residues" evidence="13">
    <location>
        <begin position="880"/>
        <end position="900"/>
    </location>
</feature>
<evidence type="ECO:0000256" key="10">
    <source>
        <dbReference type="ARBA" id="ARBA00022989"/>
    </source>
</evidence>
<dbReference type="GO" id="GO:0008559">
    <property type="term" value="F:ABC-type xenobiotic transporter activity"/>
    <property type="evidence" value="ECO:0007669"/>
    <property type="project" value="UniProtKB-EC"/>
</dbReference>
<dbReference type="PROSITE" id="PS50929">
    <property type="entry name" value="ABC_TM1F"/>
    <property type="match status" value="2"/>
</dbReference>
<evidence type="ECO:0000256" key="7">
    <source>
        <dbReference type="ARBA" id="ARBA00022741"/>
    </source>
</evidence>
<evidence type="ECO:0000256" key="13">
    <source>
        <dbReference type="SAM" id="MobiDB-lite"/>
    </source>
</evidence>
<accession>A0ABD1NBB8</accession>
<feature type="region of interest" description="Disordered" evidence="13">
    <location>
        <begin position="877"/>
        <end position="915"/>
    </location>
</feature>
<dbReference type="CDD" id="cd18580">
    <property type="entry name" value="ABC_6TM_ABCC_D2"/>
    <property type="match status" value="1"/>
</dbReference>
<keyword evidence="10 14" id="KW-1133">Transmembrane helix</keyword>
<dbReference type="SUPFAM" id="SSF52540">
    <property type="entry name" value="P-loop containing nucleoside triphosphate hydrolases"/>
    <property type="match status" value="2"/>
</dbReference>
<dbReference type="InterPro" id="IPR003439">
    <property type="entry name" value="ABC_transporter-like_ATP-bd"/>
</dbReference>
<dbReference type="FunFam" id="1.20.1560.10:FF:000003">
    <property type="entry name" value="ABC transporter C family member 10"/>
    <property type="match status" value="1"/>
</dbReference>
<evidence type="ECO:0000256" key="3">
    <source>
        <dbReference type="ARBA" id="ARBA00012191"/>
    </source>
</evidence>
<feature type="transmembrane region" description="Helical" evidence="14">
    <location>
        <begin position="41"/>
        <end position="62"/>
    </location>
</feature>
<dbReference type="GO" id="GO:0005524">
    <property type="term" value="F:ATP binding"/>
    <property type="evidence" value="ECO:0007669"/>
    <property type="project" value="UniProtKB-KW"/>
</dbReference>
<evidence type="ECO:0000256" key="5">
    <source>
        <dbReference type="ARBA" id="ARBA00022692"/>
    </source>
</evidence>
<dbReference type="CDD" id="cd18579">
    <property type="entry name" value="ABC_6TM_ABCC_D1"/>
    <property type="match status" value="1"/>
</dbReference>
<comment type="caution">
    <text evidence="17">The sequence shown here is derived from an EMBL/GenBank/DDBJ whole genome shotgun (WGS) entry which is preliminary data.</text>
</comment>
<feature type="transmembrane region" description="Helical" evidence="14">
    <location>
        <begin position="539"/>
        <end position="570"/>
    </location>
</feature>